<dbReference type="InterPro" id="IPR050738">
    <property type="entry name" value="Sulfatase"/>
</dbReference>
<dbReference type="PROSITE" id="PS00149">
    <property type="entry name" value="SULFATASE_2"/>
    <property type="match status" value="1"/>
</dbReference>
<organism evidence="7 8">
    <name type="scientific">Rubritalea tangerina</name>
    <dbReference type="NCBI Taxonomy" id="430798"/>
    <lineage>
        <taxon>Bacteria</taxon>
        <taxon>Pseudomonadati</taxon>
        <taxon>Verrucomicrobiota</taxon>
        <taxon>Verrucomicrobiia</taxon>
        <taxon>Verrucomicrobiales</taxon>
        <taxon>Rubritaleaceae</taxon>
        <taxon>Rubritalea</taxon>
    </lineage>
</organism>
<feature type="domain" description="Sulfatase N-terminal" evidence="6">
    <location>
        <begin position="67"/>
        <end position="412"/>
    </location>
</feature>
<dbReference type="Proteomes" id="UP001597389">
    <property type="component" value="Unassembled WGS sequence"/>
</dbReference>
<proteinExistence type="inferred from homology"/>
<dbReference type="Gene3D" id="3.40.720.10">
    <property type="entry name" value="Alkaline Phosphatase, subunit A"/>
    <property type="match status" value="1"/>
</dbReference>
<dbReference type="InterPro" id="IPR017850">
    <property type="entry name" value="Alkaline_phosphatase_core_sf"/>
</dbReference>
<comment type="similarity">
    <text evidence="1">Belongs to the sulfatase family.</text>
</comment>
<reference evidence="8" key="1">
    <citation type="journal article" date="2019" name="Int. J. Syst. Evol. Microbiol.">
        <title>The Global Catalogue of Microorganisms (GCM) 10K type strain sequencing project: providing services to taxonomists for standard genome sequencing and annotation.</title>
        <authorList>
            <consortium name="The Broad Institute Genomics Platform"/>
            <consortium name="The Broad Institute Genome Sequencing Center for Infectious Disease"/>
            <person name="Wu L."/>
            <person name="Ma J."/>
        </authorList>
    </citation>
    <scope>NUCLEOTIDE SEQUENCE [LARGE SCALE GENOMIC DNA]</scope>
    <source>
        <strain evidence="8">CCUG 57942</strain>
    </source>
</reference>
<keyword evidence="2" id="KW-0479">Metal-binding</keyword>
<feature type="chain" id="PRO_5046282681" evidence="5">
    <location>
        <begin position="23"/>
        <end position="551"/>
    </location>
</feature>
<evidence type="ECO:0000256" key="3">
    <source>
        <dbReference type="ARBA" id="ARBA00022801"/>
    </source>
</evidence>
<dbReference type="PROSITE" id="PS00523">
    <property type="entry name" value="SULFATASE_1"/>
    <property type="match status" value="1"/>
</dbReference>
<protein>
    <submittedName>
        <fullName evidence="7">Sulfatase-like hydrolase/transferase</fullName>
    </submittedName>
</protein>
<evidence type="ECO:0000259" key="6">
    <source>
        <dbReference type="Pfam" id="PF00884"/>
    </source>
</evidence>
<dbReference type="EMBL" id="JBHUJB010000072">
    <property type="protein sequence ID" value="MFD2160128.1"/>
    <property type="molecule type" value="Genomic_DNA"/>
</dbReference>
<dbReference type="RefSeq" id="WP_377178608.1">
    <property type="nucleotide sequence ID" value="NZ_JBHUJB010000072.1"/>
</dbReference>
<comment type="caution">
    <text evidence="7">The sequence shown here is derived from an EMBL/GenBank/DDBJ whole genome shotgun (WGS) entry which is preliminary data.</text>
</comment>
<sequence>MKTNLLTKALAPLALASNLVLAEDKPIIHDGEYNFLAAQHGEKWAAQDKEIDAKLAEIKKKNGDKRPNILYILIDDVSFGQMGDPKMNYVMGIKTPNLNKLSSESLNFMRMYTEPSCTPTRAAFLTGRLPVRSGIKEVKVALVGEGLPANEVTIAEVLKQAGYNTAHIGKWHQGDIEQAYPHNQGFDFAAFPLHQQVQLTVMTPESGKANNQFGYNASLRNDTFELDKKFRPFGLVTGVEATAGGKAKEVDLKPGEEWTHAHYVKMNERYQKQILEQVESLAKKDEPFFLQYWPLYPLNFVVPENPKTLNGGFMAEKLELLDTWVGELLAKLEETGEADNTIVCFMADNGLMYHYEGTSGLNQLIYRGGKTDFTEGGIRVDAFMRWPAAIKPNSYAGDIVHVSDLFTTFARLGEAKQFIPRDRIIDGIDQTSLILEGELNGRRDYVYVYQNDILRGIVKQEYKMHMPAPGMPGAAAPVFNVFRDPREEHPQIGTALWSGASFQDMAYRHMMMIKKYPHNKLGKGIPYEGIENLRPESVETVKTFMSWQPQK</sequence>
<name>A0ABW4ZDN2_9BACT</name>
<keyword evidence="3" id="KW-0378">Hydrolase</keyword>
<keyword evidence="4" id="KW-0106">Calcium</keyword>
<dbReference type="InterPro" id="IPR000917">
    <property type="entry name" value="Sulfatase_N"/>
</dbReference>
<keyword evidence="5" id="KW-0732">Signal</keyword>
<dbReference type="SUPFAM" id="SSF53649">
    <property type="entry name" value="Alkaline phosphatase-like"/>
    <property type="match status" value="1"/>
</dbReference>
<dbReference type="PANTHER" id="PTHR42693:SF33">
    <property type="entry name" value="ARYLSULFATASE"/>
    <property type="match status" value="1"/>
</dbReference>
<evidence type="ECO:0000256" key="2">
    <source>
        <dbReference type="ARBA" id="ARBA00022723"/>
    </source>
</evidence>
<gene>
    <name evidence="7" type="ORF">ACFSW8_14580</name>
</gene>
<dbReference type="InterPro" id="IPR024607">
    <property type="entry name" value="Sulfatase_CS"/>
</dbReference>
<keyword evidence="8" id="KW-1185">Reference proteome</keyword>
<evidence type="ECO:0000313" key="7">
    <source>
        <dbReference type="EMBL" id="MFD2160128.1"/>
    </source>
</evidence>
<evidence type="ECO:0000313" key="8">
    <source>
        <dbReference type="Proteomes" id="UP001597389"/>
    </source>
</evidence>
<dbReference type="Gene3D" id="3.30.1120.10">
    <property type="match status" value="1"/>
</dbReference>
<evidence type="ECO:0000256" key="1">
    <source>
        <dbReference type="ARBA" id="ARBA00008779"/>
    </source>
</evidence>
<feature type="signal peptide" evidence="5">
    <location>
        <begin position="1"/>
        <end position="22"/>
    </location>
</feature>
<accession>A0ABW4ZDN2</accession>
<evidence type="ECO:0000256" key="4">
    <source>
        <dbReference type="ARBA" id="ARBA00022837"/>
    </source>
</evidence>
<dbReference type="Pfam" id="PF00884">
    <property type="entry name" value="Sulfatase"/>
    <property type="match status" value="1"/>
</dbReference>
<evidence type="ECO:0000256" key="5">
    <source>
        <dbReference type="SAM" id="SignalP"/>
    </source>
</evidence>
<dbReference type="PANTHER" id="PTHR42693">
    <property type="entry name" value="ARYLSULFATASE FAMILY MEMBER"/>
    <property type="match status" value="1"/>
</dbReference>